<comment type="subcellular location">
    <subcellularLocation>
        <location evidence="1">Membrane</location>
        <topology evidence="1">Multi-pass membrane protein</topology>
    </subcellularLocation>
</comment>
<proteinExistence type="predicted"/>
<feature type="transmembrane region" description="Helical" evidence="5">
    <location>
        <begin position="60"/>
        <end position="79"/>
    </location>
</feature>
<feature type="transmembrane region" description="Helical" evidence="5">
    <location>
        <begin position="21"/>
        <end position="48"/>
    </location>
</feature>
<reference evidence="6 7" key="1">
    <citation type="submission" date="2023-04" db="EMBL/GenBank/DDBJ databases">
        <title>Marinoamorphus aggregata gen. nov., sp. Nov., isolate from tissue of brittle star Ophioplocus japonicus.</title>
        <authorList>
            <person name="Kawano K."/>
            <person name="Sawayama S."/>
            <person name="Nakagawa S."/>
        </authorList>
    </citation>
    <scope>NUCLEOTIDE SEQUENCE [LARGE SCALE GENOMIC DNA]</scope>
    <source>
        <strain evidence="6 7">NKW23</strain>
    </source>
</reference>
<evidence type="ECO:0000313" key="7">
    <source>
        <dbReference type="Proteomes" id="UP001239909"/>
    </source>
</evidence>
<feature type="transmembrane region" description="Helical" evidence="5">
    <location>
        <begin position="117"/>
        <end position="137"/>
    </location>
</feature>
<feature type="transmembrane region" description="Helical" evidence="5">
    <location>
        <begin position="204"/>
        <end position="222"/>
    </location>
</feature>
<keyword evidence="4 5" id="KW-0472">Membrane</keyword>
<evidence type="ECO:0000256" key="3">
    <source>
        <dbReference type="ARBA" id="ARBA00022989"/>
    </source>
</evidence>
<sequence length="223" mass="23588">MSRSAQRRPGEPPSYTRAERIADAVLHVTGVTAAAIAAPILIGLAVSWHSGDAAVQAATVVYAVCLVAMFAASAGYHLLRAGPPWRTLLRRLDHAAIYAKIAGTYTPFTVLLGGEPAVLILAGMWSAAGLGILLRLVSGDRLEWLMLLLYLAMGWAVVVVGGPIVAEMSTAALVLLLVGGGLYTVGVGFHLWRSLPFQNAIWHGFVLAASFVFYAAVIVEVVR</sequence>
<dbReference type="Proteomes" id="UP001239909">
    <property type="component" value="Unassembled WGS sequence"/>
</dbReference>
<feature type="transmembrane region" description="Helical" evidence="5">
    <location>
        <begin position="171"/>
        <end position="192"/>
    </location>
</feature>
<gene>
    <name evidence="6" type="ORF">LNKW23_26610</name>
</gene>
<evidence type="ECO:0000256" key="4">
    <source>
        <dbReference type="ARBA" id="ARBA00023136"/>
    </source>
</evidence>
<name>A0ABQ6LJK8_9RHOB</name>
<dbReference type="Pfam" id="PF03006">
    <property type="entry name" value="HlyIII"/>
    <property type="match status" value="1"/>
</dbReference>
<keyword evidence="2 5" id="KW-0812">Transmembrane</keyword>
<evidence type="ECO:0000313" key="6">
    <source>
        <dbReference type="EMBL" id="GMG83448.1"/>
    </source>
</evidence>
<organism evidence="6 7">
    <name type="scientific">Paralimibaculum aggregatum</name>
    <dbReference type="NCBI Taxonomy" id="3036245"/>
    <lineage>
        <taxon>Bacteria</taxon>
        <taxon>Pseudomonadati</taxon>
        <taxon>Pseudomonadota</taxon>
        <taxon>Alphaproteobacteria</taxon>
        <taxon>Rhodobacterales</taxon>
        <taxon>Paracoccaceae</taxon>
        <taxon>Paralimibaculum</taxon>
    </lineage>
</organism>
<dbReference type="RefSeq" id="WP_285672242.1">
    <property type="nucleotide sequence ID" value="NZ_BSYI01000019.1"/>
</dbReference>
<dbReference type="EMBL" id="BSYI01000019">
    <property type="protein sequence ID" value="GMG83448.1"/>
    <property type="molecule type" value="Genomic_DNA"/>
</dbReference>
<feature type="transmembrane region" description="Helical" evidence="5">
    <location>
        <begin position="144"/>
        <end position="165"/>
    </location>
</feature>
<evidence type="ECO:0000256" key="2">
    <source>
        <dbReference type="ARBA" id="ARBA00022692"/>
    </source>
</evidence>
<keyword evidence="3 5" id="KW-1133">Transmembrane helix</keyword>
<dbReference type="PANTHER" id="PTHR20855:SF3">
    <property type="entry name" value="LD03007P"/>
    <property type="match status" value="1"/>
</dbReference>
<dbReference type="InterPro" id="IPR004254">
    <property type="entry name" value="AdipoR/HlyIII-related"/>
</dbReference>
<accession>A0ABQ6LJK8</accession>
<keyword evidence="7" id="KW-1185">Reference proteome</keyword>
<evidence type="ECO:0000256" key="1">
    <source>
        <dbReference type="ARBA" id="ARBA00004141"/>
    </source>
</evidence>
<comment type="caution">
    <text evidence="6">The sequence shown here is derived from an EMBL/GenBank/DDBJ whole genome shotgun (WGS) entry which is preliminary data.</text>
</comment>
<evidence type="ECO:0000256" key="5">
    <source>
        <dbReference type="SAM" id="Phobius"/>
    </source>
</evidence>
<dbReference type="PANTHER" id="PTHR20855">
    <property type="entry name" value="ADIPOR/PROGESTIN RECEPTOR-RELATED"/>
    <property type="match status" value="1"/>
</dbReference>
<protein>
    <submittedName>
        <fullName evidence="6">Hemolysin III family protein</fullName>
    </submittedName>
</protein>